<protein>
    <submittedName>
        <fullName evidence="2">Uncharacterized protein</fullName>
    </submittedName>
</protein>
<dbReference type="AlphaFoldDB" id="A0AAD4GQ19"/>
<keyword evidence="1" id="KW-0472">Membrane</keyword>
<dbReference type="InterPro" id="IPR021858">
    <property type="entry name" value="Fun_TF"/>
</dbReference>
<dbReference type="GO" id="GO:0001228">
    <property type="term" value="F:DNA-binding transcription activator activity, RNA polymerase II-specific"/>
    <property type="evidence" value="ECO:0007669"/>
    <property type="project" value="TreeGrafter"/>
</dbReference>
<accession>A0AAD4GQ19</accession>
<feature type="transmembrane region" description="Helical" evidence="1">
    <location>
        <begin position="154"/>
        <end position="175"/>
    </location>
</feature>
<dbReference type="Proteomes" id="UP001194746">
    <property type="component" value="Unassembled WGS sequence"/>
</dbReference>
<reference evidence="2" key="2">
    <citation type="submission" date="2020-02" db="EMBL/GenBank/DDBJ databases">
        <authorList>
            <person name="Gilchrist C.L.M."/>
            <person name="Chooi Y.-H."/>
        </authorList>
    </citation>
    <scope>NUCLEOTIDE SEQUENCE</scope>
    <source>
        <strain evidence="2">MST-FP2251</strain>
    </source>
</reference>
<evidence type="ECO:0000256" key="1">
    <source>
        <dbReference type="SAM" id="Phobius"/>
    </source>
</evidence>
<evidence type="ECO:0000313" key="3">
    <source>
        <dbReference type="Proteomes" id="UP001194746"/>
    </source>
</evidence>
<keyword evidence="1" id="KW-0812">Transmembrane</keyword>
<proteinExistence type="predicted"/>
<dbReference type="PANTHER" id="PTHR47784">
    <property type="entry name" value="STEROL UPTAKE CONTROL PROTEIN 2"/>
    <property type="match status" value="1"/>
</dbReference>
<dbReference type="PANTHER" id="PTHR47784:SF13">
    <property type="entry name" value="ZN(II)2CYS6 TRANSCRIPTION FACTOR (EUROFUNG)"/>
    <property type="match status" value="1"/>
</dbReference>
<reference evidence="2" key="1">
    <citation type="journal article" date="2019" name="Beilstein J. Org. Chem.">
        <title>Nanangenines: drimane sesquiterpenoids as the dominant metabolite cohort of a novel Australian fungus, Aspergillus nanangensis.</title>
        <authorList>
            <person name="Lacey H.J."/>
            <person name="Gilchrist C.L.M."/>
            <person name="Crombie A."/>
            <person name="Kalaitzis J.A."/>
            <person name="Vuong D."/>
            <person name="Rutledge P.J."/>
            <person name="Turner P."/>
            <person name="Pitt J.I."/>
            <person name="Lacey E."/>
            <person name="Chooi Y.H."/>
            <person name="Piggott A.M."/>
        </authorList>
    </citation>
    <scope>NUCLEOTIDE SEQUENCE</scope>
    <source>
        <strain evidence="2">MST-FP2251</strain>
    </source>
</reference>
<sequence length="356" mass="39734">MAVSSVNGEASSATKSVQNAQNAQVGWMIANVPAMSPISTEQWPPGTNLQLPQLADHFDIPHLRLLQNWTSSTCHTISRNDTDSSVWENIIPQQALSHPYLFHGIFAISALHLAVSEKQDNDGRKKLITVAEYHQSKAITSLTRIIGNMQLSQLNASFALSTLLVGFAFAFPLAVTQHAKDASNPLEEMIELAMFIRKTMDFSAPMMESIQAGEMGQILHIDEAQWGLTDSSRLAIMALYELNMVHSSCHENFEVFTDTLNHLEKLLANLDSGGDLVSASFMWICEVPAEFFWLVRGRDPVALVILAHYSVILHRLRDRWWVSSWGQRVLMGILDILSADWKPSIDWALKVANLDL</sequence>
<keyword evidence="1" id="KW-1133">Transmembrane helix</keyword>
<name>A0AAD4GQ19_ASPNN</name>
<dbReference type="EMBL" id="VCAU01000106">
    <property type="protein sequence ID" value="KAF9884995.1"/>
    <property type="molecule type" value="Genomic_DNA"/>
</dbReference>
<gene>
    <name evidence="2" type="ORF">FE257_000818</name>
</gene>
<keyword evidence="3" id="KW-1185">Reference proteome</keyword>
<evidence type="ECO:0000313" key="2">
    <source>
        <dbReference type="EMBL" id="KAF9884995.1"/>
    </source>
</evidence>
<comment type="caution">
    <text evidence="2">The sequence shown here is derived from an EMBL/GenBank/DDBJ whole genome shotgun (WGS) entry which is preliminary data.</text>
</comment>
<dbReference type="InterPro" id="IPR053157">
    <property type="entry name" value="Sterol_Uptake_Regulator"/>
</dbReference>
<dbReference type="Pfam" id="PF11951">
    <property type="entry name" value="Fungal_trans_2"/>
    <property type="match status" value="1"/>
</dbReference>
<organism evidence="2 3">
    <name type="scientific">Aspergillus nanangensis</name>
    <dbReference type="NCBI Taxonomy" id="2582783"/>
    <lineage>
        <taxon>Eukaryota</taxon>
        <taxon>Fungi</taxon>
        <taxon>Dikarya</taxon>
        <taxon>Ascomycota</taxon>
        <taxon>Pezizomycotina</taxon>
        <taxon>Eurotiomycetes</taxon>
        <taxon>Eurotiomycetidae</taxon>
        <taxon>Eurotiales</taxon>
        <taxon>Aspergillaceae</taxon>
        <taxon>Aspergillus</taxon>
        <taxon>Aspergillus subgen. Circumdati</taxon>
    </lineage>
</organism>